<proteinExistence type="predicted"/>
<name>A0A953HN34_9BACT</name>
<evidence type="ECO:0000313" key="1">
    <source>
        <dbReference type="EMBL" id="MBY5958657.1"/>
    </source>
</evidence>
<organism evidence="1 2">
    <name type="scientific">Membranihabitans marinus</name>
    <dbReference type="NCBI Taxonomy" id="1227546"/>
    <lineage>
        <taxon>Bacteria</taxon>
        <taxon>Pseudomonadati</taxon>
        <taxon>Bacteroidota</taxon>
        <taxon>Saprospiria</taxon>
        <taxon>Saprospirales</taxon>
        <taxon>Saprospiraceae</taxon>
        <taxon>Membranihabitans</taxon>
    </lineage>
</organism>
<dbReference type="InterPro" id="IPR014917">
    <property type="entry name" value="DUF1800"/>
</dbReference>
<sequence>MKTLQPFSSDWNPANLRTLLNRTMMGYSKSMWNEGSKLSREEVVNTLLKKRSVPEPPVNIDFSDDPYVKIGETWVNKPYPRKNKEAVRFRRNSLISWVIHEMTRKDALIYPKMILFWHNHFPIAKVNDLRFDYDYYILLHKHALGNFKHLTYEMTIHPAMLRYLNGNKNTSRNPNENFARELLELFTIGKGELAGEGDYSNYTEQDVQAIAKCLTGWRDYGYFSEERSDIGSFFRTNRHDKSTKTLSARFDHEKIPNLEEQEYRRVIDIIFSKKETANFISRKLFRWFVGSDIDEETEANVIQPMGELIFDSGYEIRPALQALLNSQVLYDEAFCGSIIKSPLEFLLPLYYHISFELDDQSEKYFQGFRSVYYTTNLLGQAFFNIPQVAGWKAYYQSPAWYQHWITTTSLSNRNEYAQRLLKINTRFDESRFGANMLQLLEEFEKPEDPTELVRELTLFMLPKPLSDEQIIQLKELFIPGLPDYEWTVEYNQYLNNPSDGKLKRSLNDKLKFLAYNIISLPDYQVI</sequence>
<dbReference type="AlphaFoldDB" id="A0A953HN34"/>
<dbReference type="Proteomes" id="UP000753961">
    <property type="component" value="Unassembled WGS sequence"/>
</dbReference>
<comment type="caution">
    <text evidence="1">The sequence shown here is derived from an EMBL/GenBank/DDBJ whole genome shotgun (WGS) entry which is preliminary data.</text>
</comment>
<keyword evidence="2" id="KW-1185">Reference proteome</keyword>
<dbReference type="RefSeq" id="WP_222580190.1">
    <property type="nucleotide sequence ID" value="NZ_JAHVHU010000009.1"/>
</dbReference>
<evidence type="ECO:0000313" key="2">
    <source>
        <dbReference type="Proteomes" id="UP000753961"/>
    </source>
</evidence>
<dbReference type="Pfam" id="PF08811">
    <property type="entry name" value="DUF1800"/>
    <property type="match status" value="1"/>
</dbReference>
<protein>
    <submittedName>
        <fullName evidence="1">DUF1800 domain-containing protein</fullName>
    </submittedName>
</protein>
<reference evidence="1" key="1">
    <citation type="submission" date="2021-06" db="EMBL/GenBank/DDBJ databases">
        <title>44 bacteria genomes isolated from Dapeng, Shenzhen.</title>
        <authorList>
            <person name="Zheng W."/>
            <person name="Yu S."/>
            <person name="Huang Y."/>
        </authorList>
    </citation>
    <scope>NUCLEOTIDE SEQUENCE</scope>
    <source>
        <strain evidence="1">DP5N28-2</strain>
    </source>
</reference>
<dbReference type="EMBL" id="JAHVHU010000009">
    <property type="protein sequence ID" value="MBY5958657.1"/>
    <property type="molecule type" value="Genomic_DNA"/>
</dbReference>
<gene>
    <name evidence="1" type="ORF">KUV50_10965</name>
</gene>
<accession>A0A953HN34</accession>